<dbReference type="EMBL" id="OZ075142">
    <property type="protein sequence ID" value="CAL5034366.1"/>
    <property type="molecule type" value="Genomic_DNA"/>
</dbReference>
<dbReference type="AlphaFoldDB" id="A0ABC9D9U2"/>
<gene>
    <name evidence="1" type="ORF">URODEC1_LOCUS83070</name>
</gene>
<dbReference type="PANTHER" id="PTHR33377">
    <property type="entry name" value="OS10G0134700 PROTEIN-RELATED"/>
    <property type="match status" value="1"/>
</dbReference>
<accession>A0ABC9D9U2</accession>
<dbReference type="Proteomes" id="UP001497457">
    <property type="component" value="Chromosome 32b"/>
</dbReference>
<dbReference type="Gene3D" id="3.40.50.300">
    <property type="entry name" value="P-loop containing nucleotide triphosphate hydrolases"/>
    <property type="match status" value="1"/>
</dbReference>
<keyword evidence="2" id="KW-1185">Reference proteome</keyword>
<evidence type="ECO:0008006" key="3">
    <source>
        <dbReference type="Google" id="ProtNLM"/>
    </source>
</evidence>
<evidence type="ECO:0000313" key="1">
    <source>
        <dbReference type="EMBL" id="CAL5034366.1"/>
    </source>
</evidence>
<dbReference type="InterPro" id="IPR027417">
    <property type="entry name" value="P-loop_NTPase"/>
</dbReference>
<sequence length="522" mass="60049">MLSKALFIILSSTSWAIFLRREFLMEIFVSAILGELASRSINFFISKSSKPKVLDMEQGLQRALLRAQLIINEATGRHITNPAMLQQVDMLRDAMHHGCYVLDTFRYQSHSEENGKDQAVSHSLSLSSKVIFLKGIYSSNRNTLLLQQLEDALDNLSSMILDMKELVVFLMSYPHMYQQPYNMHLLLGNCMFSRQIETELVVNFLLDTQHRYHGSEELEVLPIVGPAKVGKSTLVAHVCKNERVQDHFSKILFLRDQDFTDGDLAKLREGCAMKHQNCISNSNKDKGWLVIVDLLGDLNGDAWNVLYSSCKQLMPITSKIVIANRSAKITEFGTTRALHMKYLSLEASWYFFKTIAFGSMDPNKMHPRFAQVAMEIAKLLDRGLIGVNIIACLLRDNFDIRFWCKVLDFLRRLVQKYVSKFGVHPTVLMYQNKPVHIGRMTNPFEDLVLYREYQRFSHEEVPKIRVDDVVYGSVEALGKSEFLAWDSRIPPYYSYVFTCEVRELKHRAAKRKRSTENGITLC</sequence>
<dbReference type="PANTHER" id="PTHR33377:SF92">
    <property type="entry name" value="NB-ARC DOMAIN-CONTAINING PROTEIN"/>
    <property type="match status" value="1"/>
</dbReference>
<protein>
    <recommendedName>
        <fullName evidence="3">NB-ARC domain-containing protein</fullName>
    </recommendedName>
</protein>
<reference evidence="1" key="1">
    <citation type="submission" date="2024-10" db="EMBL/GenBank/DDBJ databases">
        <authorList>
            <person name="Ryan C."/>
        </authorList>
    </citation>
    <scope>NUCLEOTIDE SEQUENCE [LARGE SCALE GENOMIC DNA]</scope>
</reference>
<dbReference type="SUPFAM" id="SSF52540">
    <property type="entry name" value="P-loop containing nucleoside triphosphate hydrolases"/>
    <property type="match status" value="1"/>
</dbReference>
<organism evidence="1 2">
    <name type="scientific">Urochloa decumbens</name>
    <dbReference type="NCBI Taxonomy" id="240449"/>
    <lineage>
        <taxon>Eukaryota</taxon>
        <taxon>Viridiplantae</taxon>
        <taxon>Streptophyta</taxon>
        <taxon>Embryophyta</taxon>
        <taxon>Tracheophyta</taxon>
        <taxon>Spermatophyta</taxon>
        <taxon>Magnoliopsida</taxon>
        <taxon>Liliopsida</taxon>
        <taxon>Poales</taxon>
        <taxon>Poaceae</taxon>
        <taxon>PACMAD clade</taxon>
        <taxon>Panicoideae</taxon>
        <taxon>Panicodae</taxon>
        <taxon>Paniceae</taxon>
        <taxon>Melinidinae</taxon>
        <taxon>Urochloa</taxon>
    </lineage>
</organism>
<name>A0ABC9D9U2_9POAL</name>
<evidence type="ECO:0000313" key="2">
    <source>
        <dbReference type="Proteomes" id="UP001497457"/>
    </source>
</evidence>
<proteinExistence type="predicted"/>